<evidence type="ECO:0000313" key="2">
    <source>
        <dbReference type="EMBL" id="CQR26199.1"/>
    </source>
</evidence>
<name>A0A0E4H9M6_9STRE</name>
<dbReference type="AlphaFoldDB" id="A0A0E4H9M6"/>
<feature type="signal peptide" evidence="1">
    <location>
        <begin position="1"/>
        <end position="25"/>
    </location>
</feature>
<dbReference type="RefSeq" id="WP_093651660.1">
    <property type="nucleotide sequence ID" value="NZ_CTEN01000011.1"/>
</dbReference>
<accession>A0A0E4H9M6</accession>
<gene>
    <name evidence="2" type="ORF">BN1356_02556</name>
</gene>
<dbReference type="EMBL" id="CTEN01000011">
    <property type="protein sequence ID" value="CQR26199.1"/>
    <property type="molecule type" value="Genomic_DNA"/>
</dbReference>
<reference evidence="3" key="1">
    <citation type="submission" date="2015-03" db="EMBL/GenBank/DDBJ databases">
        <authorList>
            <person name="Urmite Genomes"/>
        </authorList>
    </citation>
    <scope>NUCLEOTIDE SEQUENCE [LARGE SCALE GENOMIC DNA]</scope>
    <source>
        <strain evidence="3">FF10</strain>
    </source>
</reference>
<keyword evidence="1" id="KW-0732">Signal</keyword>
<organism evidence="2 3">
    <name type="scientific">Streptococcus varani</name>
    <dbReference type="NCBI Taxonomy" id="1608583"/>
    <lineage>
        <taxon>Bacteria</taxon>
        <taxon>Bacillati</taxon>
        <taxon>Bacillota</taxon>
        <taxon>Bacilli</taxon>
        <taxon>Lactobacillales</taxon>
        <taxon>Streptococcaceae</taxon>
        <taxon>Streptococcus</taxon>
    </lineage>
</organism>
<sequence precursor="true">MKFKKLITLFLVVLTLGSVSLSSFSSVKVFANQKESVSQVDYTVQEQELTNALEFMFNNAVTYDSNGYVKDINFDVIYAKYGVTPELQQLEKTIFYEKTLRASAGHCAVVAIQDTLGVSAVTGLINGGIVGLLQRKASAEIAKLVAKYAFKNLVPVAVAASLIWSFGRCMWF</sequence>
<protein>
    <submittedName>
        <fullName evidence="2">Uncharacterized protein</fullName>
    </submittedName>
</protein>
<feature type="chain" id="PRO_5039154598" evidence="1">
    <location>
        <begin position="26"/>
        <end position="172"/>
    </location>
</feature>
<dbReference type="Proteomes" id="UP000198604">
    <property type="component" value="Unassembled WGS sequence"/>
</dbReference>
<evidence type="ECO:0000256" key="1">
    <source>
        <dbReference type="SAM" id="SignalP"/>
    </source>
</evidence>
<evidence type="ECO:0000313" key="3">
    <source>
        <dbReference type="Proteomes" id="UP000198604"/>
    </source>
</evidence>
<dbReference type="OrthoDB" id="2226165at2"/>
<proteinExistence type="predicted"/>
<keyword evidence="3" id="KW-1185">Reference proteome</keyword>